<evidence type="ECO:0000313" key="3">
    <source>
        <dbReference type="EMBL" id="MBJ6361772.1"/>
    </source>
</evidence>
<dbReference type="Gene3D" id="6.10.250.1120">
    <property type="match status" value="1"/>
</dbReference>
<dbReference type="InterPro" id="IPR015797">
    <property type="entry name" value="NUDIX_hydrolase-like_dom_sf"/>
</dbReference>
<dbReference type="SUPFAM" id="SSF55811">
    <property type="entry name" value="Nudix"/>
    <property type="match status" value="1"/>
</dbReference>
<evidence type="ECO:0000259" key="2">
    <source>
        <dbReference type="PROSITE" id="PS51462"/>
    </source>
</evidence>
<evidence type="ECO:0000313" key="4">
    <source>
        <dbReference type="Proteomes" id="UP000640274"/>
    </source>
</evidence>
<keyword evidence="3" id="KW-0378">Hydrolase</keyword>
<organism evidence="3 4">
    <name type="scientific">Paenibacillus roseus</name>
    <dbReference type="NCBI Taxonomy" id="2798579"/>
    <lineage>
        <taxon>Bacteria</taxon>
        <taxon>Bacillati</taxon>
        <taxon>Bacillota</taxon>
        <taxon>Bacilli</taxon>
        <taxon>Bacillales</taxon>
        <taxon>Paenibacillaceae</taxon>
        <taxon>Paenibacillus</taxon>
    </lineage>
</organism>
<dbReference type="PROSITE" id="PS51462">
    <property type="entry name" value="NUDIX"/>
    <property type="match status" value="1"/>
</dbReference>
<dbReference type="RefSeq" id="WP_199019325.1">
    <property type="nucleotide sequence ID" value="NZ_JAELUP010000048.1"/>
</dbReference>
<dbReference type="InterPro" id="IPR000086">
    <property type="entry name" value="NUDIX_hydrolase_dom"/>
</dbReference>
<name>A0A934IYW7_9BACL</name>
<feature type="domain" description="Nudix hydrolase" evidence="2">
    <location>
        <begin position="66"/>
        <end position="192"/>
    </location>
</feature>
<protein>
    <submittedName>
        <fullName evidence="3">NUDIX hydrolase</fullName>
    </submittedName>
</protein>
<dbReference type="Proteomes" id="UP000640274">
    <property type="component" value="Unassembled WGS sequence"/>
</dbReference>
<dbReference type="PANTHER" id="PTHR43736">
    <property type="entry name" value="ADP-RIBOSE PYROPHOSPHATASE"/>
    <property type="match status" value="1"/>
</dbReference>
<reference evidence="3" key="1">
    <citation type="submission" date="2020-12" db="EMBL/GenBank/DDBJ databases">
        <authorList>
            <person name="Huq M.A."/>
        </authorList>
    </citation>
    <scope>NUCLEOTIDE SEQUENCE</scope>
    <source>
        <strain evidence="3">MAHUQ-46</strain>
    </source>
</reference>
<gene>
    <name evidence="3" type="ORF">JFN88_10845</name>
</gene>
<sequence>MSVKWLEWAKQIQAIAQTGLTYTKDVYDRERYEQLMALGINIVSTCTDVPEEKIKLLFANETGYATPKVDVRGVVFKNEKLLLVKEAIDGKWALPGGWADIGFSASEVVTKEISEEAGLIVKPVKLLGLLDKKFYNHPPELYHVYKVFIRCEIIGGTKHGGLETTAVDFFGEDELPELSTERNTLEQIKLMFELLRNPEMPSILD</sequence>
<dbReference type="EMBL" id="JAELUP010000048">
    <property type="protein sequence ID" value="MBJ6361772.1"/>
    <property type="molecule type" value="Genomic_DNA"/>
</dbReference>
<accession>A0A934IYW7</accession>
<dbReference type="Pfam" id="PF12535">
    <property type="entry name" value="Nudix_N"/>
    <property type="match status" value="1"/>
</dbReference>
<dbReference type="Gene3D" id="3.90.79.10">
    <property type="entry name" value="Nucleoside Triphosphate Pyrophosphohydrolase"/>
    <property type="match status" value="1"/>
</dbReference>
<comment type="similarity">
    <text evidence="1">Belongs to the Nudix hydrolase family.</text>
</comment>
<dbReference type="PANTHER" id="PTHR43736:SF1">
    <property type="entry name" value="DIHYDRONEOPTERIN TRIPHOSPHATE DIPHOSPHATASE"/>
    <property type="match status" value="1"/>
</dbReference>
<evidence type="ECO:0000256" key="1">
    <source>
        <dbReference type="ARBA" id="ARBA00005582"/>
    </source>
</evidence>
<dbReference type="InterPro" id="IPR059176">
    <property type="entry name" value="UDP-X_N"/>
</dbReference>
<comment type="caution">
    <text evidence="3">The sequence shown here is derived from an EMBL/GenBank/DDBJ whole genome shotgun (WGS) entry which is preliminary data.</text>
</comment>
<proteinExistence type="inferred from homology"/>
<dbReference type="GO" id="GO:0016787">
    <property type="term" value="F:hydrolase activity"/>
    <property type="evidence" value="ECO:0007669"/>
    <property type="project" value="UniProtKB-KW"/>
</dbReference>
<dbReference type="AlphaFoldDB" id="A0A934IYW7"/>
<keyword evidence="4" id="KW-1185">Reference proteome</keyword>
<dbReference type="Pfam" id="PF00293">
    <property type="entry name" value="NUDIX"/>
    <property type="match status" value="1"/>
</dbReference>
<dbReference type="CDD" id="cd04672">
    <property type="entry name" value="NUDIX_CDP-Chase_like"/>
    <property type="match status" value="1"/>
</dbReference>